<name>A0A662ZID9_9GAMM</name>
<dbReference type="EMBL" id="FOXF01000033">
    <property type="protein sequence ID" value="SFP53152.1"/>
    <property type="molecule type" value="Genomic_DNA"/>
</dbReference>
<dbReference type="Proteomes" id="UP000243745">
    <property type="component" value="Unassembled WGS sequence"/>
</dbReference>
<evidence type="ECO:0000313" key="4">
    <source>
        <dbReference type="Proteomes" id="UP000243745"/>
    </source>
</evidence>
<dbReference type="GO" id="GO:0009234">
    <property type="term" value="P:menaquinone biosynthetic process"/>
    <property type="evidence" value="ECO:0007669"/>
    <property type="project" value="UniProtKB-KW"/>
</dbReference>
<feature type="domain" description="Thiamine pyrophosphate enzyme N-terminal TPP-binding" evidence="2">
    <location>
        <begin position="20"/>
        <end position="122"/>
    </location>
</feature>
<dbReference type="Gene3D" id="3.40.50.970">
    <property type="match status" value="1"/>
</dbReference>
<dbReference type="Pfam" id="PF02776">
    <property type="entry name" value="TPP_enzyme_N"/>
    <property type="match status" value="1"/>
</dbReference>
<proteinExistence type="predicted"/>
<dbReference type="PANTHER" id="PTHR42916">
    <property type="entry name" value="2-SUCCINYL-5-ENOLPYRUVYL-6-HYDROXY-3-CYCLOHEXENE-1-CARBOXYLATE SYNTHASE"/>
    <property type="match status" value="1"/>
</dbReference>
<dbReference type="InterPro" id="IPR012001">
    <property type="entry name" value="Thiamin_PyroP_enz_TPP-bd_dom"/>
</dbReference>
<evidence type="ECO:0000313" key="3">
    <source>
        <dbReference type="EMBL" id="SFP53152.1"/>
    </source>
</evidence>
<sequence>MSEKEQIINEQVLSAFRVLYPLRKCGFQDIFYAPGSRSAPLVMAMSAISGFRKHIHYDERGLGWYALGAARATRKPSVIFTTSGSAVANLYPAVVAACRYDIPLLIITADRPDELLDCGANQTTCQGRIFGKFASFLQIYEDYLDQTNNFTVERVCNVIRTCSLTCKPAHINIPFREPFYTADEEFRNSVDFSRMLEMIKEEAEDETEMIHGYFPSRSDEDFAESYLPVRFNAGRAPFHTVIGSTDEVKELADAIPSMTETNCMYRQINAVTRSVFYEHLRVDQHGHTIYDLVEQDIDENSPKLTYIIQSYGCLKSSCNAGLVAIACGAGLKSNILLIIDPIDLIADLNSVPLMKESRVKMLLLDRKMMDRSGRSNCAPDFSIEEIARGMNIPYRTVSKAQEFKELQKSLNKMKKVWEPEIIEITDIVW</sequence>
<dbReference type="InterPro" id="IPR029061">
    <property type="entry name" value="THDP-binding"/>
</dbReference>
<protein>
    <submittedName>
        <fullName evidence="3">2-succinyl-5-enolpyruvyl-6-hydroxy-3-cyclohexene-1-carboxylic-acid synthase</fullName>
    </submittedName>
</protein>
<dbReference type="AlphaFoldDB" id="A0A662ZID9"/>
<keyword evidence="4" id="KW-1185">Reference proteome</keyword>
<accession>A0A662ZID9</accession>
<organism evidence="3 4">
    <name type="scientific">Ruminobacter amylophilus</name>
    <dbReference type="NCBI Taxonomy" id="867"/>
    <lineage>
        <taxon>Bacteria</taxon>
        <taxon>Pseudomonadati</taxon>
        <taxon>Pseudomonadota</taxon>
        <taxon>Gammaproteobacteria</taxon>
        <taxon>Aeromonadales</taxon>
        <taxon>Succinivibrionaceae</taxon>
        <taxon>Ruminobacter</taxon>
    </lineage>
</organism>
<dbReference type="PANTHER" id="PTHR42916:SF1">
    <property type="entry name" value="PROTEIN PHYLLO, CHLOROPLASTIC"/>
    <property type="match status" value="1"/>
</dbReference>
<dbReference type="OrthoDB" id="9791859at2"/>
<evidence type="ECO:0000256" key="1">
    <source>
        <dbReference type="ARBA" id="ARBA00022428"/>
    </source>
</evidence>
<evidence type="ECO:0000259" key="2">
    <source>
        <dbReference type="Pfam" id="PF02776"/>
    </source>
</evidence>
<dbReference type="GO" id="GO:0030976">
    <property type="term" value="F:thiamine pyrophosphate binding"/>
    <property type="evidence" value="ECO:0007669"/>
    <property type="project" value="InterPro"/>
</dbReference>
<gene>
    <name evidence="3" type="ORF">SAMN02910344_01642</name>
</gene>
<reference evidence="3 4" key="1">
    <citation type="submission" date="2016-10" db="EMBL/GenBank/DDBJ databases">
        <authorList>
            <person name="Varghese N."/>
            <person name="Submissions S."/>
        </authorList>
    </citation>
    <scope>NUCLEOTIDE SEQUENCE [LARGE SCALE GENOMIC DNA]</scope>
    <source>
        <strain evidence="3 4">DSM 1361</strain>
    </source>
</reference>
<dbReference type="RefSeq" id="WP_093142704.1">
    <property type="nucleotide sequence ID" value="NZ_FOXF01000033.1"/>
</dbReference>
<keyword evidence="1" id="KW-0474">Menaquinone biosynthesis</keyword>
<dbReference type="SUPFAM" id="SSF52518">
    <property type="entry name" value="Thiamin diphosphate-binding fold (THDP-binding)"/>
    <property type="match status" value="1"/>
</dbReference>